<dbReference type="SMART" id="SM00479">
    <property type="entry name" value="EXOIII"/>
    <property type="match status" value="1"/>
</dbReference>
<dbReference type="Proteomes" id="UP000250235">
    <property type="component" value="Unassembled WGS sequence"/>
</dbReference>
<proteinExistence type="inferred from homology"/>
<dbReference type="PANTHER" id="PTHR12801:SF115">
    <property type="entry name" value="FI18136P1-RELATED"/>
    <property type="match status" value="1"/>
</dbReference>
<gene>
    <name evidence="11" type="ORF">F511_36051</name>
</gene>
<dbReference type="Gene3D" id="3.30.70.330">
    <property type="match status" value="1"/>
</dbReference>
<feature type="coiled-coil region" evidence="8">
    <location>
        <begin position="453"/>
        <end position="483"/>
    </location>
</feature>
<dbReference type="InterPro" id="IPR012677">
    <property type="entry name" value="Nucleotide-bd_a/b_plait_sf"/>
</dbReference>
<dbReference type="AlphaFoldDB" id="A0A2Z7C121"/>
<evidence type="ECO:0000313" key="11">
    <source>
        <dbReference type="EMBL" id="KZV40586.1"/>
    </source>
</evidence>
<evidence type="ECO:0000259" key="10">
    <source>
        <dbReference type="SMART" id="SM00479"/>
    </source>
</evidence>
<dbReference type="InterPro" id="IPR036397">
    <property type="entry name" value="RNaseH_sf"/>
</dbReference>
<name>A0A2Z7C121_9LAMI</name>
<dbReference type="InterPro" id="IPR035979">
    <property type="entry name" value="RBD_domain_sf"/>
</dbReference>
<comment type="function">
    <text evidence="7">3'-5' exonuclease degrading single-stranded small RNAs.</text>
</comment>
<evidence type="ECO:0000256" key="5">
    <source>
        <dbReference type="ARBA" id="ARBA00022839"/>
    </source>
</evidence>
<keyword evidence="12" id="KW-1185">Reference proteome</keyword>
<dbReference type="FunFam" id="3.30.420.10:FF:000080">
    <property type="entry name" value="Small RNA degrading nuclease 3"/>
    <property type="match status" value="1"/>
</dbReference>
<evidence type="ECO:0000256" key="8">
    <source>
        <dbReference type="SAM" id="Coils"/>
    </source>
</evidence>
<evidence type="ECO:0000256" key="7">
    <source>
        <dbReference type="ARBA" id="ARBA00053817"/>
    </source>
</evidence>
<dbReference type="CDD" id="cd00590">
    <property type="entry name" value="RRM_SF"/>
    <property type="match status" value="1"/>
</dbReference>
<keyword evidence="5" id="KW-0269">Exonuclease</keyword>
<feature type="region of interest" description="Disordered" evidence="9">
    <location>
        <begin position="422"/>
        <end position="445"/>
    </location>
</feature>
<dbReference type="GO" id="GO:0004527">
    <property type="term" value="F:exonuclease activity"/>
    <property type="evidence" value="ECO:0007669"/>
    <property type="project" value="UniProtKB-KW"/>
</dbReference>
<organism evidence="11 12">
    <name type="scientific">Dorcoceras hygrometricum</name>
    <dbReference type="NCBI Taxonomy" id="472368"/>
    <lineage>
        <taxon>Eukaryota</taxon>
        <taxon>Viridiplantae</taxon>
        <taxon>Streptophyta</taxon>
        <taxon>Embryophyta</taxon>
        <taxon>Tracheophyta</taxon>
        <taxon>Spermatophyta</taxon>
        <taxon>Magnoliopsida</taxon>
        <taxon>eudicotyledons</taxon>
        <taxon>Gunneridae</taxon>
        <taxon>Pentapetalae</taxon>
        <taxon>asterids</taxon>
        <taxon>lamiids</taxon>
        <taxon>Lamiales</taxon>
        <taxon>Gesneriaceae</taxon>
        <taxon>Didymocarpoideae</taxon>
        <taxon>Trichosporeae</taxon>
        <taxon>Loxocarpinae</taxon>
        <taxon>Dorcoceras</taxon>
    </lineage>
</organism>
<dbReference type="OrthoDB" id="16516at2759"/>
<keyword evidence="3" id="KW-0540">Nuclease</keyword>
<dbReference type="SUPFAM" id="SSF53098">
    <property type="entry name" value="Ribonuclease H-like"/>
    <property type="match status" value="1"/>
</dbReference>
<evidence type="ECO:0000256" key="3">
    <source>
        <dbReference type="ARBA" id="ARBA00022722"/>
    </source>
</evidence>
<keyword evidence="8" id="KW-0175">Coiled coil</keyword>
<sequence>MDEIIASAKKEVLVEMVKLAQKKEMAGSKGQWKDFLKVYDKKFGTSLSDPSRRNIESLDAFLKTFAKSSDLEFFKKVLQCHSNRDKVEQYKKTSPDDETAEQKLVRLSLMHPQYPIDYCLPSYEEEWLVKKCSKNSRIMKSTEMIAIDCEMVLCEDGTEALVKVCAVDRNLQVKLDTVVKPRKAIADYRTEITGISATDLDGVTCTLPDVQQKSMKKILAHGTILVGHSLYNDLQALKLDHARVIDTSYIFGDKNGPTRKKPSLSLLCKAKLGYELRKPGSPHNCLDDACAAMKLVLARLEGRVDGVIPEEVKELDAGRKELGAGRLFVHRIPINVLIKDLQEVIPGNFTLQMKTSKKNTYSAFVIFKDIEEANEAFENLEGDLEKDLRGQPQKLVKFELASGLSGSLYVCKSIHDDSVKQLQSRKREDRDEDISGTLKKSRTDQTCGPILETDQCEVQLEEIQKLKEELNHRDQEISNLNRIIAALIRKQGL</sequence>
<evidence type="ECO:0000313" key="12">
    <source>
        <dbReference type="Proteomes" id="UP000250235"/>
    </source>
</evidence>
<keyword evidence="6" id="KW-0539">Nucleus</keyword>
<dbReference type="InterPro" id="IPR047021">
    <property type="entry name" value="REXO1/3/4-like"/>
</dbReference>
<keyword evidence="4" id="KW-0378">Hydrolase</keyword>
<dbReference type="InterPro" id="IPR034922">
    <property type="entry name" value="REX1-like_exo"/>
</dbReference>
<dbReference type="SUPFAM" id="SSF54928">
    <property type="entry name" value="RNA-binding domain, RBD"/>
    <property type="match status" value="1"/>
</dbReference>
<evidence type="ECO:0000256" key="6">
    <source>
        <dbReference type="ARBA" id="ARBA00023242"/>
    </source>
</evidence>
<evidence type="ECO:0000256" key="2">
    <source>
        <dbReference type="ARBA" id="ARBA00006357"/>
    </source>
</evidence>
<evidence type="ECO:0000256" key="1">
    <source>
        <dbReference type="ARBA" id="ARBA00004123"/>
    </source>
</evidence>
<reference evidence="11 12" key="1">
    <citation type="journal article" date="2015" name="Proc. Natl. Acad. Sci. U.S.A.">
        <title>The resurrection genome of Boea hygrometrica: A blueprint for survival of dehydration.</title>
        <authorList>
            <person name="Xiao L."/>
            <person name="Yang G."/>
            <person name="Zhang L."/>
            <person name="Yang X."/>
            <person name="Zhao S."/>
            <person name="Ji Z."/>
            <person name="Zhou Q."/>
            <person name="Hu M."/>
            <person name="Wang Y."/>
            <person name="Chen M."/>
            <person name="Xu Y."/>
            <person name="Jin H."/>
            <person name="Xiao X."/>
            <person name="Hu G."/>
            <person name="Bao F."/>
            <person name="Hu Y."/>
            <person name="Wan P."/>
            <person name="Li L."/>
            <person name="Deng X."/>
            <person name="Kuang T."/>
            <person name="Xiang C."/>
            <person name="Zhu J.K."/>
            <person name="Oliver M.J."/>
            <person name="He Y."/>
        </authorList>
    </citation>
    <scope>NUCLEOTIDE SEQUENCE [LARGE SCALE GENOMIC DNA]</scope>
    <source>
        <strain evidence="12">cv. XS01</strain>
    </source>
</reference>
<accession>A0A2Z7C121</accession>
<dbReference type="EMBL" id="KQ999914">
    <property type="protein sequence ID" value="KZV40586.1"/>
    <property type="molecule type" value="Genomic_DNA"/>
</dbReference>
<comment type="similarity">
    <text evidence="2">Belongs to the REXO1/REXO3 family.</text>
</comment>
<dbReference type="PANTHER" id="PTHR12801">
    <property type="entry name" value="RNA EXONUCLEASE REXO1 / RECO3 FAMILY MEMBER-RELATED"/>
    <property type="match status" value="1"/>
</dbReference>
<feature type="domain" description="Exonuclease" evidence="10">
    <location>
        <begin position="143"/>
        <end position="305"/>
    </location>
</feature>
<dbReference type="InterPro" id="IPR012337">
    <property type="entry name" value="RNaseH-like_sf"/>
</dbReference>
<protein>
    <submittedName>
        <fullName evidence="11">Small RNA degrading nuclease 3-like</fullName>
    </submittedName>
</protein>
<comment type="subcellular location">
    <subcellularLocation>
        <location evidence="1">Nucleus</location>
    </subcellularLocation>
</comment>
<dbReference type="GO" id="GO:0005634">
    <property type="term" value="C:nucleus"/>
    <property type="evidence" value="ECO:0007669"/>
    <property type="project" value="UniProtKB-SubCell"/>
</dbReference>
<dbReference type="InterPro" id="IPR013520">
    <property type="entry name" value="Ribonucl_H"/>
</dbReference>
<dbReference type="Gene3D" id="3.30.420.10">
    <property type="entry name" value="Ribonuclease H-like superfamily/Ribonuclease H"/>
    <property type="match status" value="1"/>
</dbReference>
<dbReference type="GO" id="GO:0003676">
    <property type="term" value="F:nucleic acid binding"/>
    <property type="evidence" value="ECO:0007669"/>
    <property type="project" value="InterPro"/>
</dbReference>
<dbReference type="CDD" id="cd06145">
    <property type="entry name" value="REX1_like"/>
    <property type="match status" value="1"/>
</dbReference>
<evidence type="ECO:0000256" key="4">
    <source>
        <dbReference type="ARBA" id="ARBA00022801"/>
    </source>
</evidence>
<evidence type="ECO:0000256" key="9">
    <source>
        <dbReference type="SAM" id="MobiDB-lite"/>
    </source>
</evidence>